<name>A0A8J8GCM9_9BACI</name>
<dbReference type="EMBL" id="JABTTE010000004">
    <property type="protein sequence ID" value="NSL51242.1"/>
    <property type="molecule type" value="Genomic_DNA"/>
</dbReference>
<evidence type="ECO:0000256" key="2">
    <source>
        <dbReference type="ARBA" id="ARBA00022525"/>
    </source>
</evidence>
<dbReference type="GO" id="GO:0030420">
    <property type="term" value="P:establishment of competence for transformation"/>
    <property type="evidence" value="ECO:0007669"/>
    <property type="project" value="UniProtKB-KW"/>
</dbReference>
<comment type="subcellular location">
    <subcellularLocation>
        <location evidence="1">Secreted</location>
    </subcellularLocation>
</comment>
<comment type="caution">
    <text evidence="10">The sequence shown here is derived from an EMBL/GenBank/DDBJ whole genome shotgun (WGS) entry which is preliminary data.</text>
</comment>
<keyword evidence="6" id="KW-0636">Prenylation</keyword>
<evidence type="ECO:0000313" key="11">
    <source>
        <dbReference type="Proteomes" id="UP000625804"/>
    </source>
</evidence>
<gene>
    <name evidence="10" type="primary">comX</name>
    <name evidence="10" type="ORF">HR057_05595</name>
</gene>
<dbReference type="Proteomes" id="UP000625804">
    <property type="component" value="Unassembled WGS sequence"/>
</dbReference>
<accession>A0A8J8GCM9</accession>
<keyword evidence="4" id="KW-0178">Competence</keyword>
<dbReference type="Pfam" id="PF05952">
    <property type="entry name" value="ComX"/>
    <property type="match status" value="1"/>
</dbReference>
<evidence type="ECO:0000256" key="5">
    <source>
        <dbReference type="ARBA" id="ARBA00023288"/>
    </source>
</evidence>
<evidence type="ECO:0000256" key="7">
    <source>
        <dbReference type="ARBA" id="ARBA00029483"/>
    </source>
</evidence>
<protein>
    <recommendedName>
        <fullName evidence="8">ComX pheromone</fullName>
    </recommendedName>
    <alternativeName>
        <fullName evidence="9">Competence pheromone</fullName>
    </alternativeName>
</protein>
<dbReference type="InterPro" id="IPR009233">
    <property type="entry name" value="Competence_ComX_Bacillus"/>
</dbReference>
<evidence type="ECO:0000256" key="3">
    <source>
        <dbReference type="ARBA" id="ARBA00023044"/>
    </source>
</evidence>
<organism evidence="10 11">
    <name type="scientific">Calidifontibacillus erzurumensis</name>
    <dbReference type="NCBI Taxonomy" id="2741433"/>
    <lineage>
        <taxon>Bacteria</taxon>
        <taxon>Bacillati</taxon>
        <taxon>Bacillota</taxon>
        <taxon>Bacilli</taxon>
        <taxon>Bacillales</taxon>
        <taxon>Bacillaceae</taxon>
        <taxon>Calidifontibacillus/Schinkia group</taxon>
        <taxon>Calidifontibacillus</taxon>
    </lineage>
</organism>
<proteinExistence type="predicted"/>
<evidence type="ECO:0000256" key="9">
    <source>
        <dbReference type="ARBA" id="ARBA00030321"/>
    </source>
</evidence>
<sequence>MLGEIIHYLMKNQEAFEQVQNGLASIVGASEEETQIILDVINGTSKILTGYWF</sequence>
<evidence type="ECO:0000256" key="1">
    <source>
        <dbReference type="ARBA" id="ARBA00004613"/>
    </source>
</evidence>
<keyword evidence="11" id="KW-1185">Reference proteome</keyword>
<keyword evidence="3" id="KW-0588">Pheromone</keyword>
<dbReference type="AlphaFoldDB" id="A0A8J8GCM9"/>
<evidence type="ECO:0000256" key="8">
    <source>
        <dbReference type="ARBA" id="ARBA00029545"/>
    </source>
</evidence>
<dbReference type="GO" id="GO:0005186">
    <property type="term" value="F:pheromone activity"/>
    <property type="evidence" value="ECO:0007669"/>
    <property type="project" value="UniProtKB-KW"/>
</dbReference>
<dbReference type="GO" id="GO:0005576">
    <property type="term" value="C:extracellular region"/>
    <property type="evidence" value="ECO:0007669"/>
    <property type="project" value="UniProtKB-SubCell"/>
</dbReference>
<comment type="subunit">
    <text evidence="7">Interacts directly with the sensor histidine kinase ComP and stimulates its activity.</text>
</comment>
<keyword evidence="2" id="KW-0964">Secreted</keyword>
<reference evidence="10" key="1">
    <citation type="submission" date="2020-06" db="EMBL/GenBank/DDBJ databases">
        <title>A novel thermopfilic bacterium from Erzurum, Turkey.</title>
        <authorList>
            <person name="Adiguzel A."/>
            <person name="Ay H."/>
            <person name="Baltaci M.O."/>
        </authorList>
    </citation>
    <scope>NUCLEOTIDE SEQUENCE</scope>
    <source>
        <strain evidence="10">P2</strain>
    </source>
</reference>
<evidence type="ECO:0000313" key="10">
    <source>
        <dbReference type="EMBL" id="NSL51242.1"/>
    </source>
</evidence>
<keyword evidence="5" id="KW-0449">Lipoprotein</keyword>
<evidence type="ECO:0000256" key="4">
    <source>
        <dbReference type="ARBA" id="ARBA00023287"/>
    </source>
</evidence>
<evidence type="ECO:0000256" key="6">
    <source>
        <dbReference type="ARBA" id="ARBA00023289"/>
    </source>
</evidence>
<dbReference type="RefSeq" id="WP_173730439.1">
    <property type="nucleotide sequence ID" value="NZ_JABTTE010000004.1"/>
</dbReference>